<dbReference type="Proteomes" id="UP000419743">
    <property type="component" value="Unassembled WGS sequence"/>
</dbReference>
<sequence>MTLQSPTAPVPPKRRVQPAAPRTPSQLLLAAGGDPFEHARATVDSALGAARELLGFLPQEQEQLRQRFTTIASMLEADRRMLADWRLMLTEQQILGSVTPPTWGEYATLAGAPAGRTPVDPDARAEPVYGFNAVLGHVGGALKSATDALAQFGGQIGSSRRFLLAGNVATAAAGVEHLAAMFTAAMWDYERPAMPTLPARSGRIELRASPRARPQTRWARYARVMFVADRVEFTTAQGRRVIGTDTPIAYLLHVAPPSPVDVLAPYDPAERYARVPLYDALGAVHFCNEAGLSMGAIAVADWLVQPEATVAQSWSMAPGAEYLRAHARLVWALQATGVTAGAATLRVPIRRGVAHPPMAEPDRVRPKTKTGTTGLATPTNPAATPIDVVADLIRPAPHLLPYRGTGARPADAYRRRAKRGNTLNKDTGPASPLNGVLRWPALTAIIIGGLGSAYLLANTWWVRTCVVLMFAAVLEPWLWWLWAWFRDHDFRRMKAVYRPGSAPGRTLRFARRAALLYDGANVGIRSATGHEAWLAASSDSDLGLVSLQRLMHEGQAWAFALTDRWGHWRAVLPAQDWAPGGDLSGLAGFAQTAGLELGDTTAAPFPVTNDPLDESSGFAAIRSTGPRTRGMVMLGIYALSVAPLTLLGARTATFMLFLVAAIALTPTFLRYVWNRWLDRRPAPKGAHADPRTAEPARMGTANTGV</sequence>
<proteinExistence type="predicted"/>
<keyword evidence="2" id="KW-0472">Membrane</keyword>
<evidence type="ECO:0000256" key="2">
    <source>
        <dbReference type="SAM" id="Phobius"/>
    </source>
</evidence>
<feature type="compositionally biased region" description="Basic and acidic residues" evidence="1">
    <location>
        <begin position="682"/>
        <end position="694"/>
    </location>
</feature>
<organism evidence="3 4">
    <name type="scientific">Occultella aeris</name>
    <dbReference type="NCBI Taxonomy" id="2761496"/>
    <lineage>
        <taxon>Bacteria</taxon>
        <taxon>Bacillati</taxon>
        <taxon>Actinomycetota</taxon>
        <taxon>Actinomycetes</taxon>
        <taxon>Micrococcales</taxon>
        <taxon>Ruaniaceae</taxon>
        <taxon>Occultella</taxon>
    </lineage>
</organism>
<gene>
    <name evidence="3" type="ORF">HALOF300_03540</name>
</gene>
<keyword evidence="2" id="KW-1133">Transmembrane helix</keyword>
<keyword evidence="4" id="KW-1185">Reference proteome</keyword>
<feature type="region of interest" description="Disordered" evidence="1">
    <location>
        <begin position="1"/>
        <end position="22"/>
    </location>
</feature>
<feature type="region of interest" description="Disordered" evidence="1">
    <location>
        <begin position="682"/>
        <end position="705"/>
    </location>
</feature>
<dbReference type="AlphaFoldDB" id="A0A7M4DN12"/>
<dbReference type="RefSeq" id="WP_156742209.1">
    <property type="nucleotide sequence ID" value="NZ_CACRYJ010000053.1"/>
</dbReference>
<accession>A0A7M4DN12</accession>
<comment type="caution">
    <text evidence="3">The sequence shown here is derived from an EMBL/GenBank/DDBJ whole genome shotgun (WGS) entry which is preliminary data.</text>
</comment>
<reference evidence="3 4" key="1">
    <citation type="submission" date="2019-11" db="EMBL/GenBank/DDBJ databases">
        <authorList>
            <person name="Criscuolo A."/>
        </authorList>
    </citation>
    <scope>NUCLEOTIDE SEQUENCE [LARGE SCALE GENOMIC DNA]</scope>
    <source>
        <strain evidence="3">CIP111667</strain>
    </source>
</reference>
<dbReference type="EMBL" id="CACRYJ010000053">
    <property type="protein sequence ID" value="VZO38822.1"/>
    <property type="molecule type" value="Genomic_DNA"/>
</dbReference>
<feature type="transmembrane region" description="Helical" evidence="2">
    <location>
        <begin position="631"/>
        <end position="648"/>
    </location>
</feature>
<evidence type="ECO:0000313" key="4">
    <source>
        <dbReference type="Proteomes" id="UP000419743"/>
    </source>
</evidence>
<feature type="compositionally biased region" description="Low complexity" evidence="1">
    <location>
        <begin position="369"/>
        <end position="380"/>
    </location>
</feature>
<evidence type="ECO:0000313" key="3">
    <source>
        <dbReference type="EMBL" id="VZO38822.1"/>
    </source>
</evidence>
<keyword evidence="2" id="KW-0812">Transmembrane</keyword>
<evidence type="ECO:0000256" key="1">
    <source>
        <dbReference type="SAM" id="MobiDB-lite"/>
    </source>
</evidence>
<name>A0A7M4DN12_9MICO</name>
<protein>
    <submittedName>
        <fullName evidence="3">Uncharacterized protein</fullName>
    </submittedName>
</protein>
<feature type="transmembrane region" description="Helical" evidence="2">
    <location>
        <begin position="654"/>
        <end position="673"/>
    </location>
</feature>
<feature type="region of interest" description="Disordered" evidence="1">
    <location>
        <begin position="354"/>
        <end position="380"/>
    </location>
</feature>
<feature type="transmembrane region" description="Helical" evidence="2">
    <location>
        <begin position="461"/>
        <end position="485"/>
    </location>
</feature>